<evidence type="ECO:0000313" key="1">
    <source>
        <dbReference type="EMBL" id="KAJ7302601.1"/>
    </source>
</evidence>
<evidence type="ECO:0000313" key="2">
    <source>
        <dbReference type="Proteomes" id="UP001218218"/>
    </source>
</evidence>
<protein>
    <submittedName>
        <fullName evidence="1">Uncharacterized protein</fullName>
    </submittedName>
</protein>
<keyword evidence="2" id="KW-1185">Reference proteome</keyword>
<reference evidence="1" key="1">
    <citation type="submission" date="2023-03" db="EMBL/GenBank/DDBJ databases">
        <title>Massive genome expansion in bonnet fungi (Mycena s.s.) driven by repeated elements and novel gene families across ecological guilds.</title>
        <authorList>
            <consortium name="Lawrence Berkeley National Laboratory"/>
            <person name="Harder C.B."/>
            <person name="Miyauchi S."/>
            <person name="Viragh M."/>
            <person name="Kuo A."/>
            <person name="Thoen E."/>
            <person name="Andreopoulos B."/>
            <person name="Lu D."/>
            <person name="Skrede I."/>
            <person name="Drula E."/>
            <person name="Henrissat B."/>
            <person name="Morin E."/>
            <person name="Kohler A."/>
            <person name="Barry K."/>
            <person name="LaButti K."/>
            <person name="Morin E."/>
            <person name="Salamov A."/>
            <person name="Lipzen A."/>
            <person name="Mereny Z."/>
            <person name="Hegedus B."/>
            <person name="Baldrian P."/>
            <person name="Stursova M."/>
            <person name="Weitz H."/>
            <person name="Taylor A."/>
            <person name="Grigoriev I.V."/>
            <person name="Nagy L.G."/>
            <person name="Martin F."/>
            <person name="Kauserud H."/>
        </authorList>
    </citation>
    <scope>NUCLEOTIDE SEQUENCE</scope>
    <source>
        <strain evidence="1">CBHHK002</strain>
    </source>
</reference>
<dbReference type="Proteomes" id="UP001218218">
    <property type="component" value="Unassembled WGS sequence"/>
</dbReference>
<comment type="caution">
    <text evidence="1">The sequence shown here is derived from an EMBL/GenBank/DDBJ whole genome shotgun (WGS) entry which is preliminary data.</text>
</comment>
<organism evidence="1 2">
    <name type="scientific">Mycena albidolilacea</name>
    <dbReference type="NCBI Taxonomy" id="1033008"/>
    <lineage>
        <taxon>Eukaryota</taxon>
        <taxon>Fungi</taxon>
        <taxon>Dikarya</taxon>
        <taxon>Basidiomycota</taxon>
        <taxon>Agaricomycotina</taxon>
        <taxon>Agaricomycetes</taxon>
        <taxon>Agaricomycetidae</taxon>
        <taxon>Agaricales</taxon>
        <taxon>Marasmiineae</taxon>
        <taxon>Mycenaceae</taxon>
        <taxon>Mycena</taxon>
    </lineage>
</organism>
<name>A0AAD6Z0N7_9AGAR</name>
<proteinExistence type="predicted"/>
<dbReference type="AlphaFoldDB" id="A0AAD6Z0N7"/>
<sequence length="235" mass="25951">MLGLSSRLTPQYIGLLKIIWDIPQSSLSTVGVPKNSGGTSHPIYENPWASHPGYRTNVGHPTSFCKKTWDVPPCFQIPWSVPSSFLKVDGSDHAKREIVWVIPPQFIPERGMSHHVLPTGGNSARYSWIISLGSLCFRALQPHLRVAAYLQGEQQQDRRRHLIARRRLPRRCTCARPGPTVFASDTSAIYSVMVNSIALCCGGVAGNRTIYVLKDYNAFGGLPGLDEIAVPVTFV</sequence>
<dbReference type="EMBL" id="JARIHO010000114">
    <property type="protein sequence ID" value="KAJ7302601.1"/>
    <property type="molecule type" value="Genomic_DNA"/>
</dbReference>
<accession>A0AAD6Z0N7</accession>
<gene>
    <name evidence="1" type="ORF">DFH08DRAFT_826483</name>
</gene>